<feature type="compositionally biased region" description="Basic residues" evidence="1">
    <location>
        <begin position="1"/>
        <end position="16"/>
    </location>
</feature>
<dbReference type="Proteomes" id="UP001198806">
    <property type="component" value="Unassembled WGS sequence"/>
</dbReference>
<dbReference type="InterPro" id="IPR017601">
    <property type="entry name" value="DGQHR-contain_dom"/>
</dbReference>
<feature type="compositionally biased region" description="Basic and acidic residues" evidence="1">
    <location>
        <begin position="17"/>
        <end position="30"/>
    </location>
</feature>
<protein>
    <submittedName>
        <fullName evidence="2">DGQHR domain-containing protein</fullName>
    </submittedName>
</protein>
<dbReference type="AlphaFoldDB" id="A0AAP2Q3Z8"/>
<dbReference type="Proteomes" id="UP001221009">
    <property type="component" value="Chromosome"/>
</dbReference>
<reference evidence="2" key="1">
    <citation type="submission" date="2021-10" db="EMBL/GenBank/DDBJ databases">
        <title>Collection of gut derived symbiotic bacterial strains cultured from healthy donors.</title>
        <authorList>
            <person name="Lin H."/>
            <person name="Littmann E."/>
            <person name="Kohout C."/>
            <person name="Pamer E.G."/>
        </authorList>
    </citation>
    <scope>NUCLEOTIDE SEQUENCE</scope>
    <source>
        <strain evidence="2">DFI.2.94</strain>
    </source>
</reference>
<dbReference type="RefSeq" id="WP_227154217.1">
    <property type="nucleotide sequence ID" value="NZ_CP120353.1"/>
</dbReference>
<dbReference type="NCBIfam" id="TIGR03187">
    <property type="entry name" value="DGQHR"/>
    <property type="match status" value="1"/>
</dbReference>
<evidence type="ECO:0000256" key="1">
    <source>
        <dbReference type="SAM" id="MobiDB-lite"/>
    </source>
</evidence>
<evidence type="ECO:0000313" key="4">
    <source>
        <dbReference type="Proteomes" id="UP001198806"/>
    </source>
</evidence>
<evidence type="ECO:0000313" key="2">
    <source>
        <dbReference type="EMBL" id="MCB6516565.1"/>
    </source>
</evidence>
<dbReference type="EMBL" id="JAJCNI010000002">
    <property type="protein sequence ID" value="MCB6516565.1"/>
    <property type="molecule type" value="Genomic_DNA"/>
</dbReference>
<name>A0AAP2Q3Z8_PARDI</name>
<gene>
    <name evidence="2" type="ORF">LI194_01980</name>
    <name evidence="3" type="ORF">P2T59_12765</name>
</gene>
<feature type="region of interest" description="Disordered" evidence="1">
    <location>
        <begin position="1"/>
        <end position="30"/>
    </location>
</feature>
<proteinExistence type="predicted"/>
<dbReference type="EMBL" id="CP120353">
    <property type="protein sequence ID" value="WET62578.1"/>
    <property type="molecule type" value="Genomic_DNA"/>
</dbReference>
<organism evidence="2 4">
    <name type="scientific">Parabacteroides distasonis</name>
    <dbReference type="NCBI Taxonomy" id="823"/>
    <lineage>
        <taxon>Bacteria</taxon>
        <taxon>Pseudomonadati</taxon>
        <taxon>Bacteroidota</taxon>
        <taxon>Bacteroidia</taxon>
        <taxon>Bacteroidales</taxon>
        <taxon>Tannerellaceae</taxon>
        <taxon>Parabacteroides</taxon>
    </lineage>
</organism>
<accession>A0AAP2Q3Z8</accession>
<reference evidence="3" key="2">
    <citation type="submission" date="2023-03" db="EMBL/GenBank/DDBJ databases">
        <title>Parabacteroides distasonis, a bacteria resistant against UC.</title>
        <authorList>
            <person name="Dai W."/>
        </authorList>
    </citation>
    <scope>NUCLEOTIDE SEQUENCE</scope>
    <source>
        <strain evidence="3">F1-28</strain>
    </source>
</reference>
<evidence type="ECO:0000313" key="3">
    <source>
        <dbReference type="EMBL" id="WET62578.1"/>
    </source>
</evidence>
<sequence length="598" mass="70187">MKKTLNKKSARRKRKVMSPEERLRKKEQRDQMKEIRDIMFRIGFTRLSGIDGKEFVYDGRTSELDDIFICENVILLTEYTIGDPHILKKKIIYDKINSDIHAFVKYLIDNKIFDSFNDIYKNSISNKYTVNQMRVKVLYCSKKSISQEHKDNVLNVIYFDYHIVKYFKSLTGVVKLSARYEFMDFLGIKENEWGDNILNSSVGTTSCFSGHILPEERSSFKEGYKIISFYIDAESLLKRAYVLRQEGWRKKENVGYYQRMLDAKKIVSMRRYLSSERRVFINNIITTISENDIRMYKDQNRREEIVIDENGNFVGDNKRTNVTPAYVEILNKCNIIGIIDGQHRTFAYHEGNDVYEESIKRLRKIQNLLVTGIIFPKTESKENRLKFEAGLFLEINSNQKKVGQLIQQEIQMQIKPFSNIAVSKRILNMLNEHGALANMIELYTYEKGKIKTASVVSFGLKPLIKFDLDKNDSFYSIWNHENKKELLEANCQNYALLDEYIKFCVKEINEVMSAFKSCLKSYEWKPYCAKASSGVLTVTFINGVLNLIRLLIENNQLNGIDSYRDKLKSIDGFNIKQYKSSQYRRMGEDIYNKYFTTK</sequence>